<dbReference type="EMBL" id="SRZB01000077">
    <property type="protein sequence ID" value="TGX96209.1"/>
    <property type="molecule type" value="Genomic_DNA"/>
</dbReference>
<accession>A0AC61QW39</accession>
<keyword evidence="1" id="KW-0808">Transferase</keyword>
<comment type="caution">
    <text evidence="1">The sequence shown here is derived from an EMBL/GenBank/DDBJ whole genome shotgun (WGS) entry which is preliminary data.</text>
</comment>
<protein>
    <submittedName>
        <fullName evidence="1">23S rRNA (Uracil(1939)-C(5))-methyltransferase RlmD</fullName>
        <ecNumber evidence="1">2.1.1.190</ecNumber>
    </submittedName>
</protein>
<dbReference type="Proteomes" id="UP000307720">
    <property type="component" value="Unassembled WGS sequence"/>
</dbReference>
<proteinExistence type="predicted"/>
<sequence>MKKGQILEGKIREVVFPNKGIAEVENENKPVIVKNSLAGQKVRFSINKIRKGKCEGRLLEVLEKSPVEIEPACPHFGACGGCTYQNLPYEEQLSMKKQQVKALMDGAVQGEYIFEGIKGSPKIFAYRNKMEFSFGDEIKDGPLALGLHKRGSFYDIVNVPDCQIVCGDFGKILTCVLEYCREHKMSFYHRMAHEGYLRHLLVRRGEKTGEILIDLVTSSQEQHDLKGFAECILALPLEGKVAGILHTYNDSLADVVQDDRTEILYGQDFFYEELLGLKFKITPFSFFQTNSLGAEVLYDLARSYVGEMKDKVIFDLYSGTGTIAQMLASVAKKVVGIEIVEEAVEAAKQNAELNRLANCEFLAGDVLKAIDLVRETPDIIVLDPPRDGINPKALRKIIDFGVKKIVYISCKPTSLARDLEMLQECGYGVERCVCVDMFPGTVHVETIVLIQKKTS</sequence>
<name>A0AC61QW39_9FIRM</name>
<evidence type="ECO:0000313" key="2">
    <source>
        <dbReference type="Proteomes" id="UP000307720"/>
    </source>
</evidence>
<dbReference type="EC" id="2.1.1.190" evidence="1"/>
<organism evidence="1 2">
    <name type="scientific">Hominisplanchenecus murintestinalis</name>
    <dbReference type="NCBI Taxonomy" id="2941517"/>
    <lineage>
        <taxon>Bacteria</taxon>
        <taxon>Bacillati</taxon>
        <taxon>Bacillota</taxon>
        <taxon>Clostridia</taxon>
        <taxon>Lachnospirales</taxon>
        <taxon>Lachnospiraceae</taxon>
        <taxon>Hominisplanchenecus</taxon>
    </lineage>
</organism>
<keyword evidence="2" id="KW-1185">Reference proteome</keyword>
<evidence type="ECO:0000313" key="1">
    <source>
        <dbReference type="EMBL" id="TGX96209.1"/>
    </source>
</evidence>
<keyword evidence="1" id="KW-0489">Methyltransferase</keyword>
<reference evidence="1" key="1">
    <citation type="submission" date="2019-04" db="EMBL/GenBank/DDBJ databases">
        <title>Microbes associate with the intestines of laboratory mice.</title>
        <authorList>
            <person name="Navarre W."/>
            <person name="Wong E."/>
            <person name="Huang K."/>
            <person name="Tropini C."/>
            <person name="Ng K."/>
            <person name="Yu B."/>
        </authorList>
    </citation>
    <scope>NUCLEOTIDE SEQUENCE</scope>
    <source>
        <strain evidence="1">NM72_1-8</strain>
    </source>
</reference>
<gene>
    <name evidence="1" type="primary">rlmD</name>
    <name evidence="1" type="ORF">E5357_16960</name>
</gene>